<dbReference type="STRING" id="1619308.B5808_15255"/>
<name>A0A1X9LWJ6_9MICO</name>
<dbReference type="Gene3D" id="1.20.120.450">
    <property type="entry name" value="dinb family like domain"/>
    <property type="match status" value="1"/>
</dbReference>
<proteinExistence type="predicted"/>
<organism evidence="1 2">
    <name type="scientific">Cnuibacter physcomitrellae</name>
    <dbReference type="NCBI Taxonomy" id="1619308"/>
    <lineage>
        <taxon>Bacteria</taxon>
        <taxon>Bacillati</taxon>
        <taxon>Actinomycetota</taxon>
        <taxon>Actinomycetes</taxon>
        <taxon>Micrococcales</taxon>
        <taxon>Microbacteriaceae</taxon>
        <taxon>Cnuibacter</taxon>
    </lineage>
</organism>
<dbReference type="Proteomes" id="UP000192775">
    <property type="component" value="Chromosome"/>
</dbReference>
<protein>
    <submittedName>
        <fullName evidence="1">Uncharacterized protein</fullName>
    </submittedName>
</protein>
<dbReference type="AlphaFoldDB" id="A0A1X9LWJ6"/>
<dbReference type="Pfam" id="PF04978">
    <property type="entry name" value="MST"/>
    <property type="match status" value="1"/>
</dbReference>
<evidence type="ECO:0000313" key="2">
    <source>
        <dbReference type="Proteomes" id="UP000192775"/>
    </source>
</evidence>
<dbReference type="InterPro" id="IPR034660">
    <property type="entry name" value="DinB/YfiT-like"/>
</dbReference>
<dbReference type="KEGG" id="cphy:B5808_15255"/>
<dbReference type="InterPro" id="IPR007061">
    <property type="entry name" value="MST-like"/>
</dbReference>
<dbReference type="RefSeq" id="WP_085020558.1">
    <property type="nucleotide sequence ID" value="NZ_BMHD01000001.1"/>
</dbReference>
<dbReference type="EMBL" id="CP020715">
    <property type="protein sequence ID" value="ARJ06420.1"/>
    <property type="molecule type" value="Genomic_DNA"/>
</dbReference>
<dbReference type="SUPFAM" id="SSF109854">
    <property type="entry name" value="DinB/YfiT-like putative metalloenzymes"/>
    <property type="match status" value="1"/>
</dbReference>
<evidence type="ECO:0000313" key="1">
    <source>
        <dbReference type="EMBL" id="ARJ06420.1"/>
    </source>
</evidence>
<sequence length="204" mass="21945">MEPKATLQRYLAVRRSDLLAKLDGLGEYDIRRPLTPTGTNLLGLVKHVASVQLEYFGLVFGRPGPALPWMDDTAPDNADMWATADESREDIVELHHYSAAHSDATIDALPLDAPGSVPWWDEARRAVTLHQILVHVCVETARHAGHADIVRELIDGRIGNGPADPNIPPLDSDAWSAHTARVEAAARAAASATATGRATGGNRA</sequence>
<reference evidence="1 2" key="1">
    <citation type="submission" date="2017-04" db="EMBL/GenBank/DDBJ databases">
        <authorList>
            <person name="Afonso C.L."/>
            <person name="Miller P.J."/>
            <person name="Scott M.A."/>
            <person name="Spackman E."/>
            <person name="Goraichik I."/>
            <person name="Dimitrov K.M."/>
            <person name="Suarez D.L."/>
            <person name="Swayne D.E."/>
        </authorList>
    </citation>
    <scope>NUCLEOTIDE SEQUENCE [LARGE SCALE GENOMIC DNA]</scope>
    <source>
        <strain evidence="2">XA(T)</strain>
    </source>
</reference>
<gene>
    <name evidence="1" type="ORF">B5808_15255</name>
</gene>
<accession>A0A1X9LWJ6</accession>
<keyword evidence="2" id="KW-1185">Reference proteome</keyword>